<keyword evidence="2" id="KW-1185">Reference proteome</keyword>
<comment type="caution">
    <text evidence="1">The sequence shown here is derived from an EMBL/GenBank/DDBJ whole genome shotgun (WGS) entry which is preliminary data.</text>
</comment>
<sequence>MKPDAKAIGARLRRLREDHQPRRSREKWAIMMQRAVRPGETPLPDVQSLASMIKGWERGDHIPGDRYQEIYSRVTGKTVEELFPEPPHSLAAAPTGTVDLSTIPDNGDDDVRRRAALRLVAALGAGATIPPGILEDLLSGIDGVLDRHTDLEEWERVVDDYGRQLYRQSFDSLIPALTADIVAVGELLMKGRSPREQVGLLRVSAGLSGLLAETLCNLGDGRAARRAWNTARRAADESADRALQVWVRGRAAQHASWAGGSHRSVMTMMNEATQIADGTPSSGLARAYAAGACTAALHGDAHTSRMSMDLLKRTFEKLPHSSSEPTVLAFQESQLHWNDAYIRTISGDNRAGAAIDHAWSLYPSTATPPIVNLRLMRAVTLVKEGQASEGLDLATKALMDRPRPVLATRQLVFQLLDIVPDDHRTLPAARELRALTAAT</sequence>
<organism evidence="1 2">
    <name type="scientific">Actinomadura fulvescens</name>
    <dbReference type="NCBI Taxonomy" id="46160"/>
    <lineage>
        <taxon>Bacteria</taxon>
        <taxon>Bacillati</taxon>
        <taxon>Actinomycetota</taxon>
        <taxon>Actinomycetes</taxon>
        <taxon>Streptosporangiales</taxon>
        <taxon>Thermomonosporaceae</taxon>
        <taxon>Actinomadura</taxon>
    </lineage>
</organism>
<dbReference type="Proteomes" id="UP001501509">
    <property type="component" value="Unassembled WGS sequence"/>
</dbReference>
<reference evidence="2" key="1">
    <citation type="journal article" date="2019" name="Int. J. Syst. Evol. Microbiol.">
        <title>The Global Catalogue of Microorganisms (GCM) 10K type strain sequencing project: providing services to taxonomists for standard genome sequencing and annotation.</title>
        <authorList>
            <consortium name="The Broad Institute Genomics Platform"/>
            <consortium name="The Broad Institute Genome Sequencing Center for Infectious Disease"/>
            <person name="Wu L."/>
            <person name="Ma J."/>
        </authorList>
    </citation>
    <scope>NUCLEOTIDE SEQUENCE [LARGE SCALE GENOMIC DNA]</scope>
    <source>
        <strain evidence="2">JCM 6833</strain>
    </source>
</reference>
<evidence type="ECO:0000313" key="1">
    <source>
        <dbReference type="EMBL" id="GAA2638689.1"/>
    </source>
</evidence>
<proteinExistence type="predicted"/>
<gene>
    <name evidence="1" type="ORF">GCM10010411_93390</name>
</gene>
<evidence type="ECO:0000313" key="2">
    <source>
        <dbReference type="Proteomes" id="UP001501509"/>
    </source>
</evidence>
<dbReference type="EMBL" id="BAAATD010000026">
    <property type="protein sequence ID" value="GAA2638689.1"/>
    <property type="molecule type" value="Genomic_DNA"/>
</dbReference>
<name>A0ABP6DCQ4_9ACTN</name>
<protein>
    <recommendedName>
        <fullName evidence="3">XRE family transcriptional regulator</fullName>
    </recommendedName>
</protein>
<accession>A0ABP6DCQ4</accession>
<evidence type="ECO:0008006" key="3">
    <source>
        <dbReference type="Google" id="ProtNLM"/>
    </source>
</evidence>